<reference evidence="1 2" key="1">
    <citation type="submission" date="2024-01" db="EMBL/GenBank/DDBJ databases">
        <title>The complete chloroplast genome sequence of Lithospermum erythrorhizon: insights into the phylogenetic relationship among Boraginaceae species and the maternal lineages of purple gromwells.</title>
        <authorList>
            <person name="Okada T."/>
            <person name="Watanabe K."/>
        </authorList>
    </citation>
    <scope>NUCLEOTIDE SEQUENCE [LARGE SCALE GENOMIC DNA]</scope>
</reference>
<dbReference type="EMBL" id="BAABME010001524">
    <property type="protein sequence ID" value="GAA0150084.1"/>
    <property type="molecule type" value="Genomic_DNA"/>
</dbReference>
<name>A0AAV3PEL6_LITER</name>
<evidence type="ECO:0000313" key="2">
    <source>
        <dbReference type="Proteomes" id="UP001454036"/>
    </source>
</evidence>
<keyword evidence="2" id="KW-1185">Reference proteome</keyword>
<evidence type="ECO:0000313" key="1">
    <source>
        <dbReference type="EMBL" id="GAA0150084.1"/>
    </source>
</evidence>
<gene>
    <name evidence="1" type="ORF">LIER_09104</name>
</gene>
<proteinExistence type="predicted"/>
<accession>A0AAV3PEL6</accession>
<sequence length="99" mass="10851">MVQEMSTPLEILNGGRDGWQSVISTLIQQEFGRVMEGNEASCSEQLQTQANLARFDHFAGSIVSKSIDAESSKILDIAKADKGVYVLNEDSTPSFKELL</sequence>
<dbReference type="AlphaFoldDB" id="A0AAV3PEL6"/>
<comment type="caution">
    <text evidence="1">The sequence shown here is derived from an EMBL/GenBank/DDBJ whole genome shotgun (WGS) entry which is preliminary data.</text>
</comment>
<organism evidence="1 2">
    <name type="scientific">Lithospermum erythrorhizon</name>
    <name type="common">Purple gromwell</name>
    <name type="synonym">Lithospermum officinale var. erythrorhizon</name>
    <dbReference type="NCBI Taxonomy" id="34254"/>
    <lineage>
        <taxon>Eukaryota</taxon>
        <taxon>Viridiplantae</taxon>
        <taxon>Streptophyta</taxon>
        <taxon>Embryophyta</taxon>
        <taxon>Tracheophyta</taxon>
        <taxon>Spermatophyta</taxon>
        <taxon>Magnoliopsida</taxon>
        <taxon>eudicotyledons</taxon>
        <taxon>Gunneridae</taxon>
        <taxon>Pentapetalae</taxon>
        <taxon>asterids</taxon>
        <taxon>lamiids</taxon>
        <taxon>Boraginales</taxon>
        <taxon>Boraginaceae</taxon>
        <taxon>Boraginoideae</taxon>
        <taxon>Lithospermeae</taxon>
        <taxon>Lithospermum</taxon>
    </lineage>
</organism>
<dbReference type="Proteomes" id="UP001454036">
    <property type="component" value="Unassembled WGS sequence"/>
</dbReference>
<protein>
    <submittedName>
        <fullName evidence="1">Uncharacterized protein</fullName>
    </submittedName>
</protein>